<sequence length="141" mass="15767">MPAGDDIPLTGYQTSEYYRHEGCVRNENRNVNSEVRDVRACAEAMEVDRQSLDIELLCGDDEDSSSNGAATAAAKIAKTMLKTDYPKLKGLIEGLKKHTDNPDNSSDCYFPILQEDILKMYRTVNDLYEALCIVVRGLVTR</sequence>
<dbReference type="EMBL" id="BTSX01000002">
    <property type="protein sequence ID" value="GMS84027.1"/>
    <property type="molecule type" value="Genomic_DNA"/>
</dbReference>
<dbReference type="Proteomes" id="UP001432027">
    <property type="component" value="Unassembled WGS sequence"/>
</dbReference>
<protein>
    <submittedName>
        <fullName evidence="1">Uncharacterized protein</fullName>
    </submittedName>
</protein>
<keyword evidence="2" id="KW-1185">Reference proteome</keyword>
<comment type="caution">
    <text evidence="1">The sequence shown here is derived from an EMBL/GenBank/DDBJ whole genome shotgun (WGS) entry which is preliminary data.</text>
</comment>
<organism evidence="1 2">
    <name type="scientific">Pristionchus entomophagus</name>
    <dbReference type="NCBI Taxonomy" id="358040"/>
    <lineage>
        <taxon>Eukaryota</taxon>
        <taxon>Metazoa</taxon>
        <taxon>Ecdysozoa</taxon>
        <taxon>Nematoda</taxon>
        <taxon>Chromadorea</taxon>
        <taxon>Rhabditida</taxon>
        <taxon>Rhabditina</taxon>
        <taxon>Diplogasteromorpha</taxon>
        <taxon>Diplogasteroidea</taxon>
        <taxon>Neodiplogasteridae</taxon>
        <taxon>Pristionchus</taxon>
    </lineage>
</organism>
<name>A0AAV5SL04_9BILA</name>
<gene>
    <name evidence="1" type="ORF">PENTCL1PPCAC_6202</name>
</gene>
<proteinExistence type="predicted"/>
<accession>A0AAV5SL04</accession>
<reference evidence="1" key="1">
    <citation type="submission" date="2023-10" db="EMBL/GenBank/DDBJ databases">
        <title>Genome assembly of Pristionchus species.</title>
        <authorList>
            <person name="Yoshida K."/>
            <person name="Sommer R.J."/>
        </authorList>
    </citation>
    <scope>NUCLEOTIDE SEQUENCE</scope>
    <source>
        <strain evidence="1">RS0144</strain>
    </source>
</reference>
<evidence type="ECO:0000313" key="2">
    <source>
        <dbReference type="Proteomes" id="UP001432027"/>
    </source>
</evidence>
<evidence type="ECO:0000313" key="1">
    <source>
        <dbReference type="EMBL" id="GMS84027.1"/>
    </source>
</evidence>
<dbReference type="AlphaFoldDB" id="A0AAV5SL04"/>